<dbReference type="RefSeq" id="WP_188475608.1">
    <property type="nucleotide sequence ID" value="NZ_BMFJ01000001.1"/>
</dbReference>
<evidence type="ECO:0000313" key="1">
    <source>
        <dbReference type="EMBL" id="GGE15304.1"/>
    </source>
</evidence>
<dbReference type="AlphaFoldDB" id="A0A917E8I0"/>
<reference evidence="2" key="1">
    <citation type="journal article" date="2019" name="Int. J. Syst. Evol. Microbiol.">
        <title>The Global Catalogue of Microorganisms (GCM) 10K type strain sequencing project: providing services to taxonomists for standard genome sequencing and annotation.</title>
        <authorList>
            <consortium name="The Broad Institute Genomics Platform"/>
            <consortium name="The Broad Institute Genome Sequencing Center for Infectious Disease"/>
            <person name="Wu L."/>
            <person name="Ma J."/>
        </authorList>
    </citation>
    <scope>NUCLEOTIDE SEQUENCE [LARGE SCALE GENOMIC DNA]</scope>
    <source>
        <strain evidence="2">CGMCC 1.12664</strain>
    </source>
</reference>
<dbReference type="InterPro" id="IPR008257">
    <property type="entry name" value="Pept_M19"/>
</dbReference>
<dbReference type="Gene3D" id="3.20.20.140">
    <property type="entry name" value="Metal-dependent hydrolases"/>
    <property type="match status" value="1"/>
</dbReference>
<dbReference type="InterPro" id="IPR032466">
    <property type="entry name" value="Metal_Hydrolase"/>
</dbReference>
<name>A0A917E8I0_9RHOB</name>
<dbReference type="EMBL" id="BMFJ01000001">
    <property type="protein sequence ID" value="GGE15304.1"/>
    <property type="molecule type" value="Genomic_DNA"/>
</dbReference>
<keyword evidence="2" id="KW-1185">Reference proteome</keyword>
<organism evidence="1 2">
    <name type="scientific">Primorskyibacter flagellatus</name>
    <dbReference type="NCBI Taxonomy" id="1387277"/>
    <lineage>
        <taxon>Bacteria</taxon>
        <taxon>Pseudomonadati</taxon>
        <taxon>Pseudomonadota</taxon>
        <taxon>Alphaproteobacteria</taxon>
        <taxon>Rhodobacterales</taxon>
        <taxon>Roseobacteraceae</taxon>
        <taxon>Primorskyibacter</taxon>
    </lineage>
</organism>
<dbReference type="GO" id="GO:0070573">
    <property type="term" value="F:metallodipeptidase activity"/>
    <property type="evidence" value="ECO:0007669"/>
    <property type="project" value="InterPro"/>
</dbReference>
<sequence>MTRGAEIAARNLGFDMLSLSYALEEPWCDRVKAAGIDAMNVTFGGEESWDAFRRSVDQKMEIIARSHLLTLALTSEDIEEARVAGKLAVIMGTQGAHILDDRPERVAELAGMGLRVLGIVGSFSNLLCDGSAEPRNAGLTLLGREVINAVNKTPVLIDIAHCGHRASAEIIEAGRAVICSHANAFAVEPTDRNRHDRDVQAMVAKGGMIGLCALPRAIAAEGPSLAHLLDHADHWKRLVGAEHVGLGLDLMEGFRAAKQANPALIRRRTLRPDIFGTMEDFWNDDLAHGINSIAQLPDLLDGLLARGWSEVEVRGVLGGNWLRVFRALSG</sequence>
<protein>
    <submittedName>
        <fullName evidence="1">Dipeptidase</fullName>
    </submittedName>
</protein>
<dbReference type="Pfam" id="PF01244">
    <property type="entry name" value="Peptidase_M19"/>
    <property type="match status" value="1"/>
</dbReference>
<dbReference type="PROSITE" id="PS51365">
    <property type="entry name" value="RENAL_DIPEPTIDASE_2"/>
    <property type="match status" value="1"/>
</dbReference>
<dbReference type="PANTHER" id="PTHR10443">
    <property type="entry name" value="MICROSOMAL DIPEPTIDASE"/>
    <property type="match status" value="1"/>
</dbReference>
<proteinExistence type="predicted"/>
<gene>
    <name evidence="1" type="ORF">GCM10011360_00160</name>
</gene>
<comment type="caution">
    <text evidence="1">The sequence shown here is derived from an EMBL/GenBank/DDBJ whole genome shotgun (WGS) entry which is preliminary data.</text>
</comment>
<evidence type="ECO:0000313" key="2">
    <source>
        <dbReference type="Proteomes" id="UP000612855"/>
    </source>
</evidence>
<dbReference type="PANTHER" id="PTHR10443:SF12">
    <property type="entry name" value="DIPEPTIDASE"/>
    <property type="match status" value="1"/>
</dbReference>
<dbReference type="Proteomes" id="UP000612855">
    <property type="component" value="Unassembled WGS sequence"/>
</dbReference>
<dbReference type="SUPFAM" id="SSF51556">
    <property type="entry name" value="Metallo-dependent hydrolases"/>
    <property type="match status" value="1"/>
</dbReference>
<accession>A0A917E8I0</accession>
<dbReference type="GO" id="GO:0006508">
    <property type="term" value="P:proteolysis"/>
    <property type="evidence" value="ECO:0007669"/>
    <property type="project" value="InterPro"/>
</dbReference>